<evidence type="ECO:0000313" key="2">
    <source>
        <dbReference type="Proteomes" id="UP000263486"/>
    </source>
</evidence>
<organism evidence="1 2">
    <name type="scientific">Psychrilyobacter piezotolerans</name>
    <dbReference type="NCBI Taxonomy" id="2293438"/>
    <lineage>
        <taxon>Bacteria</taxon>
        <taxon>Fusobacteriati</taxon>
        <taxon>Fusobacteriota</taxon>
        <taxon>Fusobacteriia</taxon>
        <taxon>Fusobacteriales</taxon>
        <taxon>Fusobacteriaceae</taxon>
        <taxon>Psychrilyobacter</taxon>
    </lineage>
</organism>
<proteinExistence type="predicted"/>
<reference evidence="1 2" key="1">
    <citation type="submission" date="2018-08" db="EMBL/GenBank/DDBJ databases">
        <title>Draft genome sequence of Psychrilyobacter sp. strain SD5 isolated from Black Sea water.</title>
        <authorList>
            <person name="Yadav S."/>
            <person name="Villanueva L."/>
            <person name="Damste J.S.S."/>
        </authorList>
    </citation>
    <scope>NUCLEOTIDE SEQUENCE [LARGE SCALE GENOMIC DNA]</scope>
    <source>
        <strain evidence="1 2">SD5</strain>
    </source>
</reference>
<dbReference type="InterPro" id="IPR027271">
    <property type="entry name" value="Acetolactate_synth/TF_NikR_C"/>
</dbReference>
<protein>
    <recommendedName>
        <fullName evidence="3">Transcriptional regulator</fullName>
    </recommendedName>
</protein>
<evidence type="ECO:0000313" key="1">
    <source>
        <dbReference type="EMBL" id="REI41326.1"/>
    </source>
</evidence>
<dbReference type="EMBL" id="QUAJ01000011">
    <property type="protein sequence ID" value="REI41326.1"/>
    <property type="molecule type" value="Genomic_DNA"/>
</dbReference>
<keyword evidence="2" id="KW-1185">Reference proteome</keyword>
<accession>A0ABX9KHS6</accession>
<comment type="caution">
    <text evidence="1">The sequence shown here is derived from an EMBL/GenBank/DDBJ whole genome shotgun (WGS) entry which is preliminary data.</text>
</comment>
<dbReference type="Proteomes" id="UP000263486">
    <property type="component" value="Unassembled WGS sequence"/>
</dbReference>
<dbReference type="Gene3D" id="3.30.70.1150">
    <property type="entry name" value="ACT-like. Chain A, domain 2"/>
    <property type="match status" value="1"/>
</dbReference>
<sequence>MEFKIIGIKLENRNEAAIPVQNTLTEYGCYIKVRLGLHDIGDNTCSQDGLILLELIAENHIIDEFLEKLNSIDGTTAKKMFI</sequence>
<gene>
    <name evidence="1" type="ORF">DYH56_07885</name>
</gene>
<dbReference type="InterPro" id="IPR045865">
    <property type="entry name" value="ACT-like_dom_sf"/>
</dbReference>
<dbReference type="SUPFAM" id="SSF55021">
    <property type="entry name" value="ACT-like"/>
    <property type="match status" value="1"/>
</dbReference>
<evidence type="ECO:0008006" key="3">
    <source>
        <dbReference type="Google" id="ProtNLM"/>
    </source>
</evidence>
<dbReference type="RefSeq" id="WP_114642303.1">
    <property type="nucleotide sequence ID" value="NZ_JAACIO010000012.1"/>
</dbReference>
<name>A0ABX9KHS6_9FUSO</name>